<evidence type="ECO:0000256" key="5">
    <source>
        <dbReference type="PROSITE-ProRule" id="PRU01240"/>
    </source>
</evidence>
<dbReference type="EC" id="3.4.21.-" evidence="9"/>
<dbReference type="InterPro" id="IPR023828">
    <property type="entry name" value="Peptidase_S8_Ser-AS"/>
</dbReference>
<dbReference type="RefSeq" id="WP_094393512.1">
    <property type="nucleotide sequence ID" value="NZ_CP059343.1"/>
</dbReference>
<accession>A0A7D7KYQ3</accession>
<gene>
    <name evidence="9" type="primary">bprV_1</name>
    <name evidence="9" type="ORF">CIB50_0001192</name>
</gene>
<dbReference type="InterPro" id="IPR013207">
    <property type="entry name" value="LGFP"/>
</dbReference>
<dbReference type="PANTHER" id="PTHR43806">
    <property type="entry name" value="PEPTIDASE S8"/>
    <property type="match status" value="1"/>
</dbReference>
<evidence type="ECO:0000256" key="3">
    <source>
        <dbReference type="ARBA" id="ARBA00022801"/>
    </source>
</evidence>
<feature type="compositionally biased region" description="Low complexity" evidence="6">
    <location>
        <begin position="24"/>
        <end position="33"/>
    </location>
</feature>
<comment type="similarity">
    <text evidence="1 5">Belongs to the peptidase S8 family.</text>
</comment>
<feature type="signal peptide" evidence="7">
    <location>
        <begin position="1"/>
        <end position="27"/>
    </location>
</feature>
<feature type="chain" id="PRO_5028339319" evidence="7">
    <location>
        <begin position="28"/>
        <end position="658"/>
    </location>
</feature>
<keyword evidence="10" id="KW-1185">Reference proteome</keyword>
<name>A0A7D7KYQ3_KOCVA</name>
<sequence>MGNARVRGWIAAGLSAAVIATAGPAAAAPPGGATSSGEQAAQVQPAVGGGVASLGRGPAGQGRVLPETDRFVVEYKQDVPQERRSAALAQAAQASDLPRAKTVRTTGSGEDVVETDTMLSPAEQKDMVAAIEANPAVESAEPDQIVVGALAATPPATPNDTNWNYQWGPRNIGVPNAWWQGTGQGVVIGIADTGQTDHPDLNAKTVPGYDFLSDTYHSRDGNGRDANPQDQGDWSPGRPSWWHGSHVAGIAAAQTNNRAGIAGVAPDAKIQHARVLGADGRGYVSDIADGVMWSAGIPVPGVPRNANPAKVVNLSEAWDSGTCPAVMQNAINRMHAINVPLVVAAGNAAKSANLASPANCGGAIVVGATSYRNQLTGYTNWGPMLDVVAPGGDASSPIWSTVNTGTYSIGRPAYGDLSGTSMAAPHVAGVIAIMKERNPDLGVEAIRNTLRSTGSNVSGYRKVNGAAAARAVARAKPTVHGAIATYYNAHGGAAAMGAPTTWELSTGVGGVVQTFTKNGRATSIYWSHETGAHRVETWKGIGTRYSRLGGPAAFGLPAKDELPTSTAGAYQNFVRPGTTQTTKIIWSAATGAQPVVETSAIGKQWARDGHEAGSGYPTSPEVKTAAGAYQRFRTVKTGEITQYTWTRSTGKVVRTALR</sequence>
<feature type="domain" description="Peptidase S8/S53" evidence="8">
    <location>
        <begin position="183"/>
        <end position="456"/>
    </location>
</feature>
<dbReference type="InterPro" id="IPR034176">
    <property type="entry name" value="Peptidases_S8_13"/>
</dbReference>
<dbReference type="PANTHER" id="PTHR43806:SF11">
    <property type="entry name" value="CEREVISIN-RELATED"/>
    <property type="match status" value="1"/>
</dbReference>
<feature type="active site" description="Charge relay system" evidence="5">
    <location>
        <position position="421"/>
    </location>
</feature>
<evidence type="ECO:0000256" key="6">
    <source>
        <dbReference type="SAM" id="MobiDB-lite"/>
    </source>
</evidence>
<dbReference type="InterPro" id="IPR050131">
    <property type="entry name" value="Peptidase_S8_subtilisin-like"/>
</dbReference>
<dbReference type="InterPro" id="IPR036852">
    <property type="entry name" value="Peptidase_S8/S53_dom_sf"/>
</dbReference>
<dbReference type="CDD" id="cd07496">
    <property type="entry name" value="Peptidases_S8_13"/>
    <property type="match status" value="1"/>
</dbReference>
<feature type="region of interest" description="Disordered" evidence="6">
    <location>
        <begin position="24"/>
        <end position="65"/>
    </location>
</feature>
<evidence type="ECO:0000256" key="7">
    <source>
        <dbReference type="SAM" id="SignalP"/>
    </source>
</evidence>
<dbReference type="AlphaFoldDB" id="A0A7D7KYQ3"/>
<dbReference type="KEGG" id="kvr:CIB50_0001192"/>
<keyword evidence="3 5" id="KW-0378">Hydrolase</keyword>
<protein>
    <submittedName>
        <fullName evidence="9">Extracellular basic protease</fullName>
        <ecNumber evidence="9">3.4.21.-</ecNumber>
    </submittedName>
</protein>
<dbReference type="InterPro" id="IPR000209">
    <property type="entry name" value="Peptidase_S8/S53_dom"/>
</dbReference>
<feature type="active site" description="Charge relay system" evidence="5">
    <location>
        <position position="243"/>
    </location>
</feature>
<dbReference type="Pfam" id="PF00082">
    <property type="entry name" value="Peptidase_S8"/>
    <property type="match status" value="1"/>
</dbReference>
<evidence type="ECO:0000256" key="2">
    <source>
        <dbReference type="ARBA" id="ARBA00022670"/>
    </source>
</evidence>
<dbReference type="PROSITE" id="PS51892">
    <property type="entry name" value="SUBTILASE"/>
    <property type="match status" value="1"/>
</dbReference>
<organism evidence="9 10">
    <name type="scientific">Kocuria varians</name>
    <name type="common">Micrococcus varians</name>
    <dbReference type="NCBI Taxonomy" id="1272"/>
    <lineage>
        <taxon>Bacteria</taxon>
        <taxon>Bacillati</taxon>
        <taxon>Actinomycetota</taxon>
        <taxon>Actinomycetes</taxon>
        <taxon>Micrococcales</taxon>
        <taxon>Micrococcaceae</taxon>
        <taxon>Kocuria</taxon>
    </lineage>
</organism>
<dbReference type="GO" id="GO:0004252">
    <property type="term" value="F:serine-type endopeptidase activity"/>
    <property type="evidence" value="ECO:0007669"/>
    <property type="project" value="UniProtKB-UniRule"/>
</dbReference>
<dbReference type="PROSITE" id="PS00138">
    <property type="entry name" value="SUBTILASE_SER"/>
    <property type="match status" value="1"/>
</dbReference>
<evidence type="ECO:0000259" key="8">
    <source>
        <dbReference type="Pfam" id="PF00082"/>
    </source>
</evidence>
<keyword evidence="7" id="KW-0732">Signal</keyword>
<evidence type="ECO:0000313" key="10">
    <source>
        <dbReference type="Proteomes" id="UP000216825"/>
    </source>
</evidence>
<evidence type="ECO:0000256" key="4">
    <source>
        <dbReference type="ARBA" id="ARBA00022825"/>
    </source>
</evidence>
<dbReference type="Gene3D" id="3.40.50.200">
    <property type="entry name" value="Peptidase S8/S53 domain"/>
    <property type="match status" value="1"/>
</dbReference>
<dbReference type="PROSITE" id="PS00137">
    <property type="entry name" value="SUBTILASE_HIS"/>
    <property type="match status" value="1"/>
</dbReference>
<dbReference type="GO" id="GO:0006508">
    <property type="term" value="P:proteolysis"/>
    <property type="evidence" value="ECO:0007669"/>
    <property type="project" value="UniProtKB-KW"/>
</dbReference>
<reference evidence="10" key="1">
    <citation type="submission" date="2017-08" db="EMBL/GenBank/DDBJ databases">
        <title>Draft Genome Sequence of Kocuria varians 80.</title>
        <authorList>
            <person name="Minaev M."/>
            <person name="Kurbakov K.A."/>
            <person name="Solodovnikova G.I."/>
            <person name="Kuznetsova O.A."/>
            <person name="Lisitsyn A.B."/>
        </authorList>
    </citation>
    <scope>NUCLEOTIDE SEQUENCE [LARGE SCALE GENOMIC DNA]</scope>
    <source>
        <strain evidence="10">80</strain>
    </source>
</reference>
<dbReference type="InterPro" id="IPR015500">
    <property type="entry name" value="Peptidase_S8_subtilisin-rel"/>
</dbReference>
<feature type="region of interest" description="Disordered" evidence="6">
    <location>
        <begin position="212"/>
        <end position="240"/>
    </location>
</feature>
<dbReference type="Pfam" id="PF08310">
    <property type="entry name" value="LGFP"/>
    <property type="match status" value="2"/>
</dbReference>
<dbReference type="Proteomes" id="UP000216825">
    <property type="component" value="Chromosome"/>
</dbReference>
<dbReference type="InterPro" id="IPR022398">
    <property type="entry name" value="Peptidase_S8_His-AS"/>
</dbReference>
<feature type="compositionally biased region" description="Gly residues" evidence="6">
    <location>
        <begin position="47"/>
        <end position="60"/>
    </location>
</feature>
<proteinExistence type="inferred from homology"/>
<dbReference type="SUPFAM" id="SSF52743">
    <property type="entry name" value="Subtilisin-like"/>
    <property type="match status" value="1"/>
</dbReference>
<dbReference type="EMBL" id="CP059343">
    <property type="protein sequence ID" value="QMS56485.1"/>
    <property type="molecule type" value="Genomic_DNA"/>
</dbReference>
<keyword evidence="2 5" id="KW-0645">Protease</keyword>
<feature type="active site" description="Charge relay system" evidence="5">
    <location>
        <position position="192"/>
    </location>
</feature>
<feature type="region of interest" description="Disordered" evidence="6">
    <location>
        <begin position="90"/>
        <end position="111"/>
    </location>
</feature>
<keyword evidence="4 5" id="KW-0720">Serine protease</keyword>
<reference evidence="9 10" key="2">
    <citation type="submission" date="2020-07" db="EMBL/GenBank/DDBJ databases">
        <title>Genome of starter culture bacteria Kocuria salsicia reveals its technological properties and safety for usage in meat industry.</title>
        <authorList>
            <person name="Michael M."/>
            <person name="Konstantin K."/>
            <person name="Evgenii K."/>
            <person name="Galina S."/>
            <person name="Oksana K."/>
            <person name="Andrei L."/>
        </authorList>
    </citation>
    <scope>NUCLEOTIDE SEQUENCE [LARGE SCALE GENOMIC DNA]</scope>
    <source>
        <strain evidence="9 10">80</strain>
    </source>
</reference>
<evidence type="ECO:0000256" key="1">
    <source>
        <dbReference type="ARBA" id="ARBA00011073"/>
    </source>
</evidence>
<evidence type="ECO:0000313" key="9">
    <source>
        <dbReference type="EMBL" id="QMS56485.1"/>
    </source>
</evidence>
<dbReference type="PRINTS" id="PR00723">
    <property type="entry name" value="SUBTILISIN"/>
</dbReference>